<comment type="caution">
    <text evidence="2">The sequence shown here is derived from an EMBL/GenBank/DDBJ whole genome shotgun (WGS) entry which is preliminary data.</text>
</comment>
<evidence type="ECO:0000313" key="2">
    <source>
        <dbReference type="EMBL" id="MBA2115653.1"/>
    </source>
</evidence>
<dbReference type="InterPro" id="IPR004360">
    <property type="entry name" value="Glyas_Fos-R_dOase_dom"/>
</dbReference>
<keyword evidence="3" id="KW-1185">Reference proteome</keyword>
<dbReference type="Gene3D" id="3.10.180.10">
    <property type="entry name" value="2,3-Dihydroxybiphenyl 1,2-Dioxygenase, domain 1"/>
    <property type="match status" value="1"/>
</dbReference>
<dbReference type="Pfam" id="PF00903">
    <property type="entry name" value="Glyoxalase"/>
    <property type="match status" value="1"/>
</dbReference>
<evidence type="ECO:0000259" key="1">
    <source>
        <dbReference type="PROSITE" id="PS51819"/>
    </source>
</evidence>
<feature type="domain" description="VOC" evidence="1">
    <location>
        <begin position="145"/>
        <end position="257"/>
    </location>
</feature>
<dbReference type="InterPro" id="IPR029068">
    <property type="entry name" value="Glyas_Bleomycin-R_OHBP_Dase"/>
</dbReference>
<dbReference type="Proteomes" id="UP000551616">
    <property type="component" value="Unassembled WGS sequence"/>
</dbReference>
<accession>A0A7V8V643</accession>
<dbReference type="EMBL" id="JABRWO010000007">
    <property type="protein sequence ID" value="MBA2115653.1"/>
    <property type="molecule type" value="Genomic_DNA"/>
</dbReference>
<name>A0A7V8V643_9BACT</name>
<dbReference type="Gene3D" id="3.90.190.10">
    <property type="entry name" value="Protein tyrosine phosphatase superfamily"/>
    <property type="match status" value="1"/>
</dbReference>
<dbReference type="SUPFAM" id="SSF54593">
    <property type="entry name" value="Glyoxalase/Bleomycin resistance protein/Dihydroxybiphenyl dioxygenase"/>
    <property type="match status" value="1"/>
</dbReference>
<dbReference type="AlphaFoldDB" id="A0A7V8V643"/>
<organism evidence="2 3">
    <name type="scientific">Bremerella alba</name>
    <dbReference type="NCBI Taxonomy" id="980252"/>
    <lineage>
        <taxon>Bacteria</taxon>
        <taxon>Pseudomonadati</taxon>
        <taxon>Planctomycetota</taxon>
        <taxon>Planctomycetia</taxon>
        <taxon>Pirellulales</taxon>
        <taxon>Pirellulaceae</taxon>
        <taxon>Bremerella</taxon>
    </lineage>
</organism>
<proteinExistence type="predicted"/>
<dbReference type="SUPFAM" id="SSF52799">
    <property type="entry name" value="(Phosphotyrosine protein) phosphatases II"/>
    <property type="match status" value="1"/>
</dbReference>
<dbReference type="PROSITE" id="PS51819">
    <property type="entry name" value="VOC"/>
    <property type="match status" value="1"/>
</dbReference>
<sequence length="257" mass="28250">MREITPNELWIANALQVRDIRATLLAGATAIVDLAMEERPIAFPRDILYCRFPLLDGTGNPQYLLQTCIETVAKLVEAKRPTIIACSAGMSRSPVVAAAAIAQVKDMTLEASLLKLTEKGPHDVSPALLYDVLQAMPRLNSCQTRVNLIALRSRDPEVTVRFYQSLGLILIEEQHDQGPIHWASDTNDFVLEIYPAKSAEPIDSSTSIGLEVSEIGTLVQQLRHSGTTIVREPKAFAWGVQAIVQDPDGRSVILVDR</sequence>
<dbReference type="RefSeq" id="WP_207397079.1">
    <property type="nucleotide sequence ID" value="NZ_JABRWO010000007.1"/>
</dbReference>
<gene>
    <name evidence="2" type="ORF">HOV93_28370</name>
</gene>
<evidence type="ECO:0000313" key="3">
    <source>
        <dbReference type="Proteomes" id="UP000551616"/>
    </source>
</evidence>
<protein>
    <recommendedName>
        <fullName evidence="1">VOC domain-containing protein</fullName>
    </recommendedName>
</protein>
<dbReference type="InterPro" id="IPR029021">
    <property type="entry name" value="Prot-tyrosine_phosphatase-like"/>
</dbReference>
<dbReference type="InterPro" id="IPR037523">
    <property type="entry name" value="VOC_core"/>
</dbReference>
<reference evidence="2 3" key="1">
    <citation type="submission" date="2020-05" db="EMBL/GenBank/DDBJ databases">
        <title>Bremerella alba sp. nov., a novel planctomycete isolated from the surface of the macroalga Fucus spiralis.</title>
        <authorList>
            <person name="Godinho O."/>
            <person name="Botelho R."/>
            <person name="Albuquerque L."/>
            <person name="Wiegand S."/>
            <person name="Da Costa M.S."/>
            <person name="Lobo-Da-Cunha A."/>
            <person name="Jogler C."/>
            <person name="Lage O.M."/>
        </authorList>
    </citation>
    <scope>NUCLEOTIDE SEQUENCE [LARGE SCALE GENOMIC DNA]</scope>
    <source>
        <strain evidence="2 3">FF15</strain>
    </source>
</reference>